<sequence>MIAGPSAGYAKKEYGRSRRRKECGSRVPGYRSGPELRAEPVAPCATRTSSRRGSENGVYFSVSGPRKDSARSHFLRQNRASRASASDASRDAPAPAGGAPPAYTEDVRVAGALLADKLRTLYEEVMGEEKVFADPRIVDVVDKVQLVDGRGADANIVGTIHLTTSHLIFKGESEQKEIWVANNLIHSVERGPLSVAGCPLTIKCKHFQVLHLLIRRDKECGDLFESIRRCSQPLNIEELLAFDHRDGGEDAKGWSRLEWSIEFQRQGIDDGWTESDVNGDYAVCDTYPERLWVPAAASKQILLGSAAFRSKGRLPALTYHHRLSKASLCRCAQPLSGFSARCLEDERLMELIAKTNEAGDQLLLVDTRPMVNAMVNKVQGKGFEDERNYSGMRFQFFDIENIHVMRTSQTKLVEAQSRARSTSDYLRGLEASGWLKHLRAIMECAHYIASAIKNGTSCVVHCSDGWDRTSQTVALAQLLLDPFYRTIHGFEILIEKDWLAFGHKFDDRCAHTAAQNEEAAKEVSPVFSQWLDTVWQVHRQFPRAFQFNARFLVHMHEYVYACQHGTFLGNCEKDRKDLAVARRTKSLWTHFDARAEDYTNPFYEPTLYTDLLALSTRAANIEVFAQLYSRWEDGILPRESLEDTMAQSLDHIAVLQTTIAAMEARVAELREMTGRGSVGSGSCVSSMSTAGTAGAPTTPMTSSTLSVAGRSGLSRQETAESGVYDASLTSSEDSILAGTVVRWQSLRDVDECSARGCTVEFATRAEKRLHCHRCGKIFCRRCLKTGEKERLCRQCGDHSPQ</sequence>
<keyword evidence="7" id="KW-0443">Lipid metabolism</keyword>
<gene>
    <name evidence="11" type="primary">WBGene00092464</name>
</gene>
<evidence type="ECO:0000313" key="12">
    <source>
        <dbReference type="Proteomes" id="UP000005239"/>
    </source>
</evidence>
<feature type="active site" description="Phosphocysteine intermediate" evidence="8">
    <location>
        <position position="462"/>
    </location>
</feature>
<reference evidence="11" key="2">
    <citation type="submission" date="2022-06" db="UniProtKB">
        <authorList>
            <consortium name="EnsemblMetazoa"/>
        </authorList>
    </citation>
    <scope>IDENTIFICATION</scope>
    <source>
        <strain evidence="11">PS312</strain>
    </source>
</reference>
<dbReference type="GO" id="GO:0106018">
    <property type="term" value="F:phosphatidylinositol-3,5-bisphosphate phosphatase activity"/>
    <property type="evidence" value="ECO:0000318"/>
    <property type="project" value="GO_Central"/>
</dbReference>
<evidence type="ECO:0000256" key="4">
    <source>
        <dbReference type="ARBA" id="ARBA00022771"/>
    </source>
</evidence>
<organism evidence="11 12">
    <name type="scientific">Pristionchus pacificus</name>
    <name type="common">Parasitic nematode worm</name>
    <dbReference type="NCBI Taxonomy" id="54126"/>
    <lineage>
        <taxon>Eukaryota</taxon>
        <taxon>Metazoa</taxon>
        <taxon>Ecdysozoa</taxon>
        <taxon>Nematoda</taxon>
        <taxon>Chromadorea</taxon>
        <taxon>Rhabditida</taxon>
        <taxon>Rhabditina</taxon>
        <taxon>Diplogasteromorpha</taxon>
        <taxon>Diplogasteroidea</taxon>
        <taxon>Neodiplogasteridae</taxon>
        <taxon>Pristionchus</taxon>
    </lineage>
</organism>
<dbReference type="Gene3D" id="2.30.29.30">
    <property type="entry name" value="Pleckstrin-homology domain (PH domain)/Phosphotyrosine-binding domain (PTB)"/>
    <property type="match status" value="1"/>
</dbReference>
<dbReference type="GO" id="GO:0052629">
    <property type="term" value="F:phosphatidylinositol-3,5-bisphosphate 3-phosphatase activity"/>
    <property type="evidence" value="ECO:0007669"/>
    <property type="project" value="UniProtKB-EC"/>
</dbReference>
<evidence type="ECO:0000256" key="10">
    <source>
        <dbReference type="SAM" id="MobiDB-lite"/>
    </source>
</evidence>
<feature type="compositionally biased region" description="Low complexity" evidence="10">
    <location>
        <begin position="80"/>
        <end position="102"/>
    </location>
</feature>
<feature type="compositionally biased region" description="Low complexity" evidence="10">
    <location>
        <begin position="689"/>
        <end position="704"/>
    </location>
</feature>
<evidence type="ECO:0000256" key="3">
    <source>
        <dbReference type="ARBA" id="ARBA00022723"/>
    </source>
</evidence>
<dbReference type="SMART" id="SM00404">
    <property type="entry name" value="PTPc_motif"/>
    <property type="match status" value="1"/>
</dbReference>
<dbReference type="InterPro" id="IPR000306">
    <property type="entry name" value="Znf_FYVE"/>
</dbReference>
<dbReference type="EC" id="3.1.3.95" evidence="2"/>
<feature type="binding site" evidence="9">
    <location>
        <begin position="462"/>
        <end position="468"/>
    </location>
    <ligand>
        <name>substrate</name>
    </ligand>
</feature>
<dbReference type="GO" id="GO:0046856">
    <property type="term" value="P:phosphatidylinositol dephosphorylation"/>
    <property type="evidence" value="ECO:0000318"/>
    <property type="project" value="GO_Central"/>
</dbReference>
<protein>
    <recommendedName>
        <fullName evidence="2">phosphatidylinositol-3,5-bisphosphate 3-phosphatase</fullName>
        <ecNumber evidence="2">3.1.3.95</ecNumber>
    </recommendedName>
</protein>
<dbReference type="AlphaFoldDB" id="A0A2A6CDE1"/>
<dbReference type="InterPro" id="IPR003595">
    <property type="entry name" value="Tyr_Pase_cat"/>
</dbReference>
<evidence type="ECO:0000313" key="11">
    <source>
        <dbReference type="EnsemblMetazoa" id="PPA02910.1"/>
    </source>
</evidence>
<dbReference type="Proteomes" id="UP000005239">
    <property type="component" value="Unassembled WGS sequence"/>
</dbReference>
<evidence type="ECO:0000256" key="2">
    <source>
        <dbReference type="ARBA" id="ARBA00012903"/>
    </source>
</evidence>
<dbReference type="SMART" id="SM00064">
    <property type="entry name" value="FYVE"/>
    <property type="match status" value="1"/>
</dbReference>
<dbReference type="Pfam" id="PF06602">
    <property type="entry name" value="Myotub-related"/>
    <property type="match status" value="1"/>
</dbReference>
<dbReference type="InterPro" id="IPR010569">
    <property type="entry name" value="Myotubularin-like_Pase_dom"/>
</dbReference>
<dbReference type="SUPFAM" id="SSF52799">
    <property type="entry name" value="(Phosphotyrosine protein) phosphatases II"/>
    <property type="match status" value="1"/>
</dbReference>
<dbReference type="InterPro" id="IPR016130">
    <property type="entry name" value="Tyr_Pase_AS"/>
</dbReference>
<proteinExistence type="inferred from homology"/>
<dbReference type="PROSITE" id="PS51339">
    <property type="entry name" value="PPASE_MYOTUBULARIN"/>
    <property type="match status" value="1"/>
</dbReference>
<keyword evidence="4" id="KW-0863">Zinc-finger</keyword>
<evidence type="ECO:0000256" key="7">
    <source>
        <dbReference type="ARBA" id="ARBA00023098"/>
    </source>
</evidence>
<dbReference type="Gene3D" id="3.30.40.10">
    <property type="entry name" value="Zinc/RING finger domain, C3HC4 (zinc finger)"/>
    <property type="match status" value="1"/>
</dbReference>
<accession>A0A8R1U4N2</accession>
<dbReference type="InterPro" id="IPR013083">
    <property type="entry name" value="Znf_RING/FYVE/PHD"/>
</dbReference>
<dbReference type="InterPro" id="IPR011993">
    <property type="entry name" value="PH-like_dom_sf"/>
</dbReference>
<keyword evidence="12" id="KW-1185">Reference proteome</keyword>
<dbReference type="GO" id="GO:0006907">
    <property type="term" value="P:pinocytosis"/>
    <property type="evidence" value="ECO:0007669"/>
    <property type="project" value="EnsemblMetazoa"/>
</dbReference>
<dbReference type="OrthoDB" id="271628at2759"/>
<comment type="similarity">
    <text evidence="1">Belongs to the protein-tyrosine phosphatase family. Non-receptor class myotubularin subfamily.</text>
</comment>
<dbReference type="InterPro" id="IPR030564">
    <property type="entry name" value="Myotubularin"/>
</dbReference>
<keyword evidence="6" id="KW-0862">Zinc</keyword>
<dbReference type="GO" id="GO:0004438">
    <property type="term" value="F:phosphatidylinositol-3-phosphate phosphatase activity"/>
    <property type="evidence" value="ECO:0000318"/>
    <property type="project" value="GO_Central"/>
</dbReference>
<dbReference type="InterPro" id="IPR029021">
    <property type="entry name" value="Prot-tyrosine_phosphatase-like"/>
</dbReference>
<evidence type="ECO:0000256" key="9">
    <source>
        <dbReference type="PIRSR" id="PIRSR630564-2"/>
    </source>
</evidence>
<dbReference type="GO" id="GO:0002119">
    <property type="term" value="P:nematode larval development"/>
    <property type="evidence" value="ECO:0007669"/>
    <property type="project" value="EnsemblMetazoa"/>
</dbReference>
<dbReference type="Pfam" id="PF21098">
    <property type="entry name" value="PH-GRAM_MTMR6-like"/>
    <property type="match status" value="1"/>
</dbReference>
<dbReference type="EnsemblMetazoa" id="PPA02910.1">
    <property type="protein sequence ID" value="PPA02910.1"/>
    <property type="gene ID" value="WBGene00092464"/>
</dbReference>
<evidence type="ECO:0000256" key="6">
    <source>
        <dbReference type="ARBA" id="ARBA00022833"/>
    </source>
</evidence>
<dbReference type="SUPFAM" id="SSF50729">
    <property type="entry name" value="PH domain-like"/>
    <property type="match status" value="1"/>
</dbReference>
<keyword evidence="5" id="KW-0378">Hydrolase</keyword>
<name>A0A2A6CDE1_PRIPA</name>
<evidence type="ECO:0000256" key="1">
    <source>
        <dbReference type="ARBA" id="ARBA00007471"/>
    </source>
</evidence>
<dbReference type="SUPFAM" id="SSF57903">
    <property type="entry name" value="FYVE/PHD zinc finger"/>
    <property type="match status" value="1"/>
</dbReference>
<dbReference type="GO" id="GO:0030111">
    <property type="term" value="P:regulation of Wnt signaling pathway"/>
    <property type="evidence" value="ECO:0007669"/>
    <property type="project" value="EnsemblMetazoa"/>
</dbReference>
<dbReference type="PANTHER" id="PTHR10807:SF8">
    <property type="entry name" value="PHOSPHATIDYLINOSITOL-3-PHOSPHATE PHOSPHATASE"/>
    <property type="match status" value="1"/>
</dbReference>
<dbReference type="GO" id="GO:0005737">
    <property type="term" value="C:cytoplasm"/>
    <property type="evidence" value="ECO:0000318"/>
    <property type="project" value="GO_Central"/>
</dbReference>
<dbReference type="InterPro" id="IPR048994">
    <property type="entry name" value="PH-GRAM_MTMR6-9"/>
</dbReference>
<feature type="binding site" evidence="9">
    <location>
        <begin position="401"/>
        <end position="402"/>
    </location>
    <ligand>
        <name>substrate</name>
    </ligand>
</feature>
<dbReference type="GO" id="GO:0016324">
    <property type="term" value="C:apical plasma membrane"/>
    <property type="evidence" value="ECO:0007669"/>
    <property type="project" value="EnsemblMetazoa"/>
</dbReference>
<feature type="region of interest" description="Disordered" evidence="10">
    <location>
        <begin position="689"/>
        <end position="712"/>
    </location>
</feature>
<keyword evidence="3" id="KW-0479">Metal-binding</keyword>
<accession>A0A2A6CDE1</accession>
<dbReference type="PROSITE" id="PS00383">
    <property type="entry name" value="TYR_PHOSPHATASE_1"/>
    <property type="match status" value="1"/>
</dbReference>
<dbReference type="PANTHER" id="PTHR10807">
    <property type="entry name" value="MYOTUBULARIN-RELATED"/>
    <property type="match status" value="1"/>
</dbReference>
<dbReference type="InterPro" id="IPR011011">
    <property type="entry name" value="Znf_FYVE_PHD"/>
</dbReference>
<dbReference type="GO" id="GO:0008270">
    <property type="term" value="F:zinc ion binding"/>
    <property type="evidence" value="ECO:0007669"/>
    <property type="project" value="UniProtKB-KW"/>
</dbReference>
<dbReference type="GO" id="GO:0030334">
    <property type="term" value="P:regulation of cell migration"/>
    <property type="evidence" value="ECO:0007669"/>
    <property type="project" value="EnsemblMetazoa"/>
</dbReference>
<evidence type="ECO:0000256" key="5">
    <source>
        <dbReference type="ARBA" id="ARBA00022801"/>
    </source>
</evidence>
<reference evidence="12" key="1">
    <citation type="journal article" date="2008" name="Nat. Genet.">
        <title>The Pristionchus pacificus genome provides a unique perspective on nematode lifestyle and parasitism.</title>
        <authorList>
            <person name="Dieterich C."/>
            <person name="Clifton S.W."/>
            <person name="Schuster L.N."/>
            <person name="Chinwalla A."/>
            <person name="Delehaunty K."/>
            <person name="Dinkelacker I."/>
            <person name="Fulton L."/>
            <person name="Fulton R."/>
            <person name="Godfrey J."/>
            <person name="Minx P."/>
            <person name="Mitreva M."/>
            <person name="Roeseler W."/>
            <person name="Tian H."/>
            <person name="Witte H."/>
            <person name="Yang S.P."/>
            <person name="Wilson R.K."/>
            <person name="Sommer R.J."/>
        </authorList>
    </citation>
    <scope>NUCLEOTIDE SEQUENCE [LARGE SCALE GENOMIC DNA]</scope>
    <source>
        <strain evidence="12">PS312</strain>
    </source>
</reference>
<dbReference type="GO" id="GO:0019902">
    <property type="term" value="F:phosphatase binding"/>
    <property type="evidence" value="ECO:0007669"/>
    <property type="project" value="EnsemblMetazoa"/>
</dbReference>
<feature type="region of interest" description="Disordered" evidence="10">
    <location>
        <begin position="1"/>
        <end position="103"/>
    </location>
</feature>
<evidence type="ECO:0000256" key="8">
    <source>
        <dbReference type="PIRSR" id="PIRSR630564-1"/>
    </source>
</evidence>